<dbReference type="GO" id="GO:0004029">
    <property type="term" value="F:aldehyde dehydrogenase (NAD+) activity"/>
    <property type="evidence" value="ECO:0007669"/>
    <property type="project" value="TreeGrafter"/>
</dbReference>
<evidence type="ECO:0000256" key="7">
    <source>
        <dbReference type="RuleBase" id="RU003345"/>
    </source>
</evidence>
<accession>A0A316E705</accession>
<feature type="active site" evidence="5 6">
    <location>
        <position position="220"/>
    </location>
</feature>
<dbReference type="GO" id="GO:0006081">
    <property type="term" value="P:aldehyde metabolic process"/>
    <property type="evidence" value="ECO:0007669"/>
    <property type="project" value="InterPro"/>
</dbReference>
<dbReference type="Gene3D" id="3.40.605.10">
    <property type="entry name" value="Aldehyde Dehydrogenase, Chain A, domain 1"/>
    <property type="match status" value="1"/>
</dbReference>
<keyword evidence="2 4" id="KW-0560">Oxidoreductase</keyword>
<proteinExistence type="inferred from homology"/>
<comment type="similarity">
    <text evidence="1 4 7">Belongs to the aldehyde dehydrogenase family.</text>
</comment>
<evidence type="ECO:0000259" key="8">
    <source>
        <dbReference type="Pfam" id="PF00171"/>
    </source>
</evidence>
<dbReference type="GO" id="GO:0005737">
    <property type="term" value="C:cytoplasm"/>
    <property type="evidence" value="ECO:0007669"/>
    <property type="project" value="TreeGrafter"/>
</dbReference>
<dbReference type="OrthoDB" id="9762913at2"/>
<name>A0A316E705_9BACT</name>
<dbReference type="EMBL" id="QGGO01000014">
    <property type="protein sequence ID" value="PWK25149.1"/>
    <property type="molecule type" value="Genomic_DNA"/>
</dbReference>
<dbReference type="Gene3D" id="3.40.309.10">
    <property type="entry name" value="Aldehyde Dehydrogenase, Chain A, domain 2"/>
    <property type="match status" value="1"/>
</dbReference>
<protein>
    <recommendedName>
        <fullName evidence="4">Aldehyde dehydrogenase</fullName>
    </recommendedName>
</protein>
<dbReference type="Proteomes" id="UP000245489">
    <property type="component" value="Unassembled WGS sequence"/>
</dbReference>
<feature type="domain" description="Aldehyde dehydrogenase" evidence="8">
    <location>
        <begin position="12"/>
        <end position="443"/>
    </location>
</feature>
<dbReference type="SUPFAM" id="SSF53720">
    <property type="entry name" value="ALDH-like"/>
    <property type="match status" value="1"/>
</dbReference>
<dbReference type="InterPro" id="IPR029510">
    <property type="entry name" value="Ald_DH_CS_GLU"/>
</dbReference>
<dbReference type="PIRSF" id="PIRSF036492">
    <property type="entry name" value="ALDH"/>
    <property type="match status" value="1"/>
</dbReference>
<keyword evidence="3" id="KW-0520">NAD</keyword>
<evidence type="ECO:0000313" key="10">
    <source>
        <dbReference type="Proteomes" id="UP000245489"/>
    </source>
</evidence>
<feature type="active site" evidence="5">
    <location>
        <position position="254"/>
    </location>
</feature>
<dbReference type="Pfam" id="PF00171">
    <property type="entry name" value="Aldedh"/>
    <property type="match status" value="1"/>
</dbReference>
<evidence type="ECO:0000256" key="2">
    <source>
        <dbReference type="ARBA" id="ARBA00023002"/>
    </source>
</evidence>
<dbReference type="PROSITE" id="PS00070">
    <property type="entry name" value="ALDEHYDE_DEHYDR_CYS"/>
    <property type="match status" value="1"/>
</dbReference>
<evidence type="ECO:0000313" key="9">
    <source>
        <dbReference type="EMBL" id="PWK25149.1"/>
    </source>
</evidence>
<reference evidence="9 10" key="1">
    <citation type="submission" date="2018-05" db="EMBL/GenBank/DDBJ databases">
        <title>Genomic Encyclopedia of Archaeal and Bacterial Type Strains, Phase II (KMG-II): from individual species to whole genera.</title>
        <authorList>
            <person name="Goeker M."/>
        </authorList>
    </citation>
    <scope>NUCLEOTIDE SEQUENCE [LARGE SCALE GENOMIC DNA]</scope>
    <source>
        <strain evidence="9 10">DSM 22214</strain>
    </source>
</reference>
<dbReference type="CDD" id="cd07134">
    <property type="entry name" value="ALDH_AlkH-like"/>
    <property type="match status" value="1"/>
</dbReference>
<dbReference type="PROSITE" id="PS00687">
    <property type="entry name" value="ALDEHYDE_DEHYDR_GLU"/>
    <property type="match status" value="1"/>
</dbReference>
<dbReference type="InterPro" id="IPR015590">
    <property type="entry name" value="Aldehyde_DH_dom"/>
</dbReference>
<dbReference type="PANTHER" id="PTHR43570">
    <property type="entry name" value="ALDEHYDE DEHYDROGENASE"/>
    <property type="match status" value="1"/>
</dbReference>
<evidence type="ECO:0000256" key="4">
    <source>
        <dbReference type="PIRNR" id="PIRNR036492"/>
    </source>
</evidence>
<dbReference type="InterPro" id="IPR016160">
    <property type="entry name" value="Ald_DH_CS_CYS"/>
</dbReference>
<keyword evidence="10" id="KW-1185">Reference proteome</keyword>
<evidence type="ECO:0000256" key="3">
    <source>
        <dbReference type="ARBA" id="ARBA00023027"/>
    </source>
</evidence>
<comment type="caution">
    <text evidence="9">The sequence shown here is derived from an EMBL/GenBank/DDBJ whole genome shotgun (WGS) entry which is preliminary data.</text>
</comment>
<dbReference type="InterPro" id="IPR016161">
    <property type="entry name" value="Ald_DH/histidinol_DH"/>
</dbReference>
<dbReference type="PANTHER" id="PTHR43570:SF20">
    <property type="entry name" value="ALDEHYDE DEHYDROGENASE ALDX-RELATED"/>
    <property type="match status" value="1"/>
</dbReference>
<sequence length="473" mass="52240">MTLATQNIDIEQDILSVFNAQKNNAQSLANTNAKIRKDKLRKLLDWTIAHEEQIGKALFNDFKKNPAETNLGEILGVVGEIKHLLKHLNSWMKPQSVPTPMNMIGTSAHVRFEPKGVCLIISPWNYPFNLSIKPLAQAIAAGNTVMLKPSELTPNTSALLKKMLSELFEENEVAVFEGDVEVSQTLLNLPFNHIFFTGSPAIGKIVMSAAAKNLTSVTLELGGKSPCIVDETANIKKAAEKIAWGKFINNGQTCIAPDYVLVHKSIAQELISSLKSAITTMYGNEPKLSPDYCRIVNNRHFNRLNGLLKEAVENGATLEIGGQTDDSDNYIAPTILSSLTDSMKIMQEEIFGPILPILSFSTNEEAIGQIKSREKPLAMYINSNKESNIKYFMDNSSAGGTVINDCVIHYGHTEIPFGGVNNSGIGKSGGIWGFIEFSNQRAVMRQKFGTFKMIYPPYTPFVSKLIKFFVKYI</sequence>
<dbReference type="InterPro" id="IPR016163">
    <property type="entry name" value="Ald_DH_C"/>
</dbReference>
<dbReference type="FunFam" id="3.40.309.10:FF:000003">
    <property type="entry name" value="Aldehyde dehydrogenase"/>
    <property type="match status" value="1"/>
</dbReference>
<evidence type="ECO:0000256" key="5">
    <source>
        <dbReference type="PIRSR" id="PIRSR036492-1"/>
    </source>
</evidence>
<evidence type="ECO:0000256" key="6">
    <source>
        <dbReference type="PROSITE-ProRule" id="PRU10007"/>
    </source>
</evidence>
<organism evidence="9 10">
    <name type="scientific">Arcicella aurantiaca</name>
    <dbReference type="NCBI Taxonomy" id="591202"/>
    <lineage>
        <taxon>Bacteria</taxon>
        <taxon>Pseudomonadati</taxon>
        <taxon>Bacteroidota</taxon>
        <taxon>Cytophagia</taxon>
        <taxon>Cytophagales</taxon>
        <taxon>Flectobacillaceae</taxon>
        <taxon>Arcicella</taxon>
    </lineage>
</organism>
<dbReference type="InterPro" id="IPR012394">
    <property type="entry name" value="Aldehyde_DH_NAD(P)"/>
</dbReference>
<evidence type="ECO:0000256" key="1">
    <source>
        <dbReference type="ARBA" id="ARBA00009986"/>
    </source>
</evidence>
<gene>
    <name evidence="9" type="ORF">LV89_02775</name>
</gene>
<dbReference type="RefSeq" id="WP_109743496.1">
    <property type="nucleotide sequence ID" value="NZ_QGGO01000014.1"/>
</dbReference>
<dbReference type="InterPro" id="IPR016162">
    <property type="entry name" value="Ald_DH_N"/>
</dbReference>
<dbReference type="FunFam" id="3.40.605.10:FF:000004">
    <property type="entry name" value="Aldehyde dehydrogenase"/>
    <property type="match status" value="1"/>
</dbReference>
<dbReference type="AlphaFoldDB" id="A0A316E705"/>